<keyword evidence="2" id="KW-1185">Reference proteome</keyword>
<accession>A0ABQ5BJB6</accession>
<reference evidence="1" key="1">
    <citation type="journal article" date="2022" name="Int. J. Mol. Sci.">
        <title>Draft Genome of Tanacetum Coccineum: Genomic Comparison of Closely Related Tanacetum-Family Plants.</title>
        <authorList>
            <person name="Yamashiro T."/>
            <person name="Shiraishi A."/>
            <person name="Nakayama K."/>
            <person name="Satake H."/>
        </authorList>
    </citation>
    <scope>NUCLEOTIDE SEQUENCE</scope>
</reference>
<gene>
    <name evidence="1" type="ORF">Tco_0860939</name>
</gene>
<evidence type="ECO:0000313" key="2">
    <source>
        <dbReference type="Proteomes" id="UP001151760"/>
    </source>
</evidence>
<organism evidence="1 2">
    <name type="scientific">Tanacetum coccineum</name>
    <dbReference type="NCBI Taxonomy" id="301880"/>
    <lineage>
        <taxon>Eukaryota</taxon>
        <taxon>Viridiplantae</taxon>
        <taxon>Streptophyta</taxon>
        <taxon>Embryophyta</taxon>
        <taxon>Tracheophyta</taxon>
        <taxon>Spermatophyta</taxon>
        <taxon>Magnoliopsida</taxon>
        <taxon>eudicotyledons</taxon>
        <taxon>Gunneridae</taxon>
        <taxon>Pentapetalae</taxon>
        <taxon>asterids</taxon>
        <taxon>campanulids</taxon>
        <taxon>Asterales</taxon>
        <taxon>Asteraceae</taxon>
        <taxon>Asteroideae</taxon>
        <taxon>Anthemideae</taxon>
        <taxon>Anthemidinae</taxon>
        <taxon>Tanacetum</taxon>
    </lineage>
</organism>
<proteinExistence type="predicted"/>
<evidence type="ECO:0000313" key="1">
    <source>
        <dbReference type="EMBL" id="GJT13897.1"/>
    </source>
</evidence>
<comment type="caution">
    <text evidence="1">The sequence shown here is derived from an EMBL/GenBank/DDBJ whole genome shotgun (WGS) entry which is preliminary data.</text>
</comment>
<dbReference type="EMBL" id="BQNB010013268">
    <property type="protein sequence ID" value="GJT13897.1"/>
    <property type="molecule type" value="Genomic_DNA"/>
</dbReference>
<dbReference type="Proteomes" id="UP001151760">
    <property type="component" value="Unassembled WGS sequence"/>
</dbReference>
<sequence length="260" mass="30784">MSESTKPHHCFYNNDYTYLMDLSTEEKYTTSITKHYATRYYKEENRIDFFKARMSAVTEGNVFSDLRNKSVVRIDVKKKWGYGFLTSIVVRRSDDKEYEFSYADLPRLSVNDVEDIYLLQVQDKLHHLPLKFVKDFNNALLMFIKRTVTKNKVEDIQLGVEIYQRTLNLTKPTMFFEGIDQRIPFIMTAMHKEQAGQQNKRLKGKHWIDYDVKSSKEMLKKIDGILRHKGLRRLDEYVGGRLLETLKSVDYMAIYLSLIV</sequence>
<name>A0ABQ5BJB6_9ASTR</name>
<protein>
    <submittedName>
        <fullName evidence="1">Uncharacterized protein</fullName>
    </submittedName>
</protein>
<reference evidence="1" key="2">
    <citation type="submission" date="2022-01" db="EMBL/GenBank/DDBJ databases">
        <authorList>
            <person name="Yamashiro T."/>
            <person name="Shiraishi A."/>
            <person name="Satake H."/>
            <person name="Nakayama K."/>
        </authorList>
    </citation>
    <scope>NUCLEOTIDE SEQUENCE</scope>
</reference>